<dbReference type="InterPro" id="IPR050082">
    <property type="entry name" value="RNA_methyltr_RlmE"/>
</dbReference>
<feature type="binding site" evidence="8">
    <location>
        <position position="58"/>
    </location>
    <ligand>
        <name>S-adenosyl-L-methionine</name>
        <dbReference type="ChEBI" id="CHEBI:59789"/>
    </ligand>
</feature>
<dbReference type="InterPro" id="IPR012920">
    <property type="entry name" value="rRNA_MeTfrase_SPB1-like_C"/>
</dbReference>
<gene>
    <name evidence="13" type="ORF">BBOV_III009210</name>
</gene>
<feature type="domain" description="Ribosomal RNA methyltransferase FtsJ" evidence="10">
    <location>
        <begin position="24"/>
        <end position="200"/>
    </location>
</feature>
<dbReference type="HAMAP" id="MF_03163">
    <property type="entry name" value="RNA_methyltr_E_SPB1"/>
    <property type="match status" value="1"/>
</dbReference>
<keyword evidence="14" id="KW-1185">Reference proteome</keyword>
<feature type="region of interest" description="Disordered" evidence="9">
    <location>
        <begin position="805"/>
        <end position="824"/>
    </location>
</feature>
<keyword evidence="5 8" id="KW-0808">Transferase</keyword>
<dbReference type="GO" id="GO:0016435">
    <property type="term" value="F:rRNA (guanine) methyltransferase activity"/>
    <property type="evidence" value="ECO:0007669"/>
    <property type="project" value="TreeGrafter"/>
</dbReference>
<comment type="caution">
    <text evidence="13">The sequence shown here is derived from an EMBL/GenBank/DDBJ whole genome shotgun (WGS) entry which is preliminary data.</text>
</comment>
<evidence type="ECO:0000256" key="1">
    <source>
        <dbReference type="ARBA" id="ARBA00004604"/>
    </source>
</evidence>
<dbReference type="AlphaFoldDB" id="A7APJ4"/>
<dbReference type="Proteomes" id="UP000002173">
    <property type="component" value="Unassembled WGS sequence"/>
</dbReference>
<dbReference type="PANTHER" id="PTHR10920">
    <property type="entry name" value="RIBOSOMAL RNA METHYLTRANSFERASE"/>
    <property type="match status" value="1"/>
</dbReference>
<dbReference type="InParanoid" id="A7APJ4"/>
<comment type="function">
    <text evidence="8">Probable methyltransferase involved in the maturation of rRNA and in the biogenesis of ribosomal subunits.</text>
</comment>
<dbReference type="FunFam" id="3.40.50.150:FF:000004">
    <property type="entry name" value="AdoMet-dependent rRNA methyltransferase SPB1"/>
    <property type="match status" value="1"/>
</dbReference>
<dbReference type="InterPro" id="IPR028589">
    <property type="entry name" value="SPB1-like"/>
</dbReference>
<keyword evidence="7 8" id="KW-0539">Nucleus</keyword>
<dbReference type="VEuPathDB" id="PiroplasmaDB:BBOV_III009210"/>
<feature type="binding site" evidence="8">
    <location>
        <position position="76"/>
    </location>
    <ligand>
        <name>S-adenosyl-L-methionine</name>
        <dbReference type="ChEBI" id="CHEBI:59789"/>
    </ligand>
</feature>
<evidence type="ECO:0000256" key="9">
    <source>
        <dbReference type="SAM" id="MobiDB-lite"/>
    </source>
</evidence>
<evidence type="ECO:0000256" key="8">
    <source>
        <dbReference type="HAMAP-Rule" id="MF_03163"/>
    </source>
</evidence>
<protein>
    <recommendedName>
        <fullName evidence="8">Putative rRNA methyltransferase</fullName>
        <ecNumber evidence="8">2.1.1.-</ecNumber>
    </recommendedName>
    <alternativeName>
        <fullName evidence="8">2'-O-ribose RNA methyltransferase SPB1 homolog</fullName>
    </alternativeName>
</protein>
<dbReference type="Pfam" id="PF11861">
    <property type="entry name" value="DUF3381"/>
    <property type="match status" value="1"/>
</dbReference>
<evidence type="ECO:0000256" key="4">
    <source>
        <dbReference type="ARBA" id="ARBA00022603"/>
    </source>
</evidence>
<dbReference type="Gene3D" id="3.40.50.150">
    <property type="entry name" value="Vaccinia Virus protein VP39"/>
    <property type="match status" value="1"/>
</dbReference>
<evidence type="ECO:0000256" key="7">
    <source>
        <dbReference type="ARBA" id="ARBA00023242"/>
    </source>
</evidence>
<sequence length="959" mass="108311">MKSRTKHGKERQDKYYYLAKEQGYRARSAFKIIQLAKKFNIFENCNVLVDLCAAPGGWLQVASKHLPVSSIIIGVDLVPIRPIKGVVTIQADIRTQRCRNLINQQLRGAEVDVVLHDGAPNVGANWNLDAFNQNVLVIEAAKLASNVLRKGGIFVTKIFRSADYNSLIWTLGKCFDRVKVTKPSSSRNVSAEIFAVCIGFRTLKSLDPKIFNCENVFISQGGAPADEPEESTKPSSLSELLRQVKKVNKEGYEEGDDFREYSIIEFLTSSNPAEMLVSSNRFVFRLGSKASGIDNEAELLQKVESHSLTTEEIRLLCSDLKVAGRSDLQRLLKWRQKLHKEFFPVSKPEKHVVDTVTPVDADAEPEEEALNREQIAALDRVRKDLRRTERKQRREMMKHKKALAGSASISIDADPELFRLSTLRGHDIDEILDEDNESDSSSKAGDDFLYAGNDNASDYSDTDSMELQFETDDEDDRVAQMEVDLEVQHEMSKLADDRQPKVAKKLTRRQRVYQERGAELSSLLDSMQYEARLKAQQEMQESDEEESSDEEPEVTEPVPQAVTLDNTTNDKTQSADDAMVDRWFDQDVFHDMPRETARKRKTRETPNDKKNKKEPTFTVVPAVSDADAVERVRDEVELELTRNKETIAEVQAMGSLLINKSTRMALIDGAYNRRTFDDGDLPSWFEDDEKKHSNYELPVTKELMKRYRAKLYELKNRPIRKVLEARGRRKMRVQRKLKSVLPRVEALQNSDTGSAKTAKKLLRKVQNTAANKREKVYVVSRRGGAASTAPSGGKGARKVTKVVDKRMKKDNVRQKRKPKSRSRKAHLVHSVSICELAEHFDCVSAGPRCLDSAVSVSDIGIEKKSSEELCLSDIEKELYGDIDASSLPELVVDTVCDEGVICTSHTCSQRIEALEAEVRLLRAQNAQLIVNSCALYNTLMQHIEKLRLGIQDGQSSPNL</sequence>
<dbReference type="KEGG" id="bbo:BBOV_III009210"/>
<keyword evidence="6 8" id="KW-0949">S-adenosyl-L-methionine</keyword>
<feature type="binding site" evidence="8">
    <location>
        <position position="117"/>
    </location>
    <ligand>
        <name>S-adenosyl-L-methionine</name>
        <dbReference type="ChEBI" id="CHEBI:59789"/>
    </ligand>
</feature>
<dbReference type="GO" id="GO:0030687">
    <property type="term" value="C:preribosome, large subunit precursor"/>
    <property type="evidence" value="ECO:0007669"/>
    <property type="project" value="TreeGrafter"/>
</dbReference>
<dbReference type="SUPFAM" id="SSF53335">
    <property type="entry name" value="S-adenosyl-L-methionine-dependent methyltransferases"/>
    <property type="match status" value="1"/>
</dbReference>
<feature type="compositionally biased region" description="Basic and acidic residues" evidence="9">
    <location>
        <begin position="603"/>
        <end position="614"/>
    </location>
</feature>
<evidence type="ECO:0000256" key="6">
    <source>
        <dbReference type="ARBA" id="ARBA00022691"/>
    </source>
</evidence>
<feature type="binding site" evidence="8">
    <location>
        <position position="92"/>
    </location>
    <ligand>
        <name>S-adenosyl-L-methionine</name>
        <dbReference type="ChEBI" id="CHEBI:59789"/>
    </ligand>
</feature>
<dbReference type="OMA" id="QRKDKYY"/>
<reference evidence="14" key="2">
    <citation type="journal article" date="2020" name="Data Brief">
        <title>Transcriptome dataset of Babesia bovis life stages within vertebrate and invertebrate hosts.</title>
        <authorList>
            <person name="Ueti M.W."/>
            <person name="Johnson W.C."/>
            <person name="Kappmeyer L.S."/>
            <person name="Herndon D.R."/>
            <person name="Mousel M.R."/>
            <person name="Reif K.E."/>
            <person name="Taus N.S."/>
            <person name="Ifeonu O.O."/>
            <person name="Silva J.C."/>
            <person name="Suarez C.E."/>
            <person name="Brayton K.A."/>
        </authorList>
    </citation>
    <scope>NUCLEOTIDE SEQUENCE [LARGE SCALE GENOMIC DNA]</scope>
</reference>
<dbReference type="Pfam" id="PF07780">
    <property type="entry name" value="Spb1_C"/>
    <property type="match status" value="1"/>
</dbReference>
<dbReference type="Pfam" id="PF01728">
    <property type="entry name" value="FtsJ"/>
    <property type="match status" value="1"/>
</dbReference>
<evidence type="ECO:0000256" key="2">
    <source>
        <dbReference type="ARBA" id="ARBA00022517"/>
    </source>
</evidence>
<evidence type="ECO:0000313" key="13">
    <source>
        <dbReference type="EMBL" id="EDO08478.1"/>
    </source>
</evidence>
<evidence type="ECO:0000313" key="14">
    <source>
        <dbReference type="Proteomes" id="UP000002173"/>
    </source>
</evidence>
<dbReference type="GO" id="GO:0000463">
    <property type="term" value="P:maturation of LSU-rRNA from tricistronic rRNA transcript (SSU-rRNA, 5.8S rRNA, LSU-rRNA)"/>
    <property type="evidence" value="ECO:0007669"/>
    <property type="project" value="TreeGrafter"/>
</dbReference>
<dbReference type="InterPro" id="IPR015507">
    <property type="entry name" value="rRNA-MeTfrase_E"/>
</dbReference>
<feature type="active site" description="Proton acceptor" evidence="8">
    <location>
        <position position="157"/>
    </location>
</feature>
<keyword evidence="3 8" id="KW-0698">rRNA processing</keyword>
<evidence type="ECO:0000259" key="12">
    <source>
        <dbReference type="Pfam" id="PF11861"/>
    </source>
</evidence>
<dbReference type="InterPro" id="IPR024576">
    <property type="entry name" value="rRNA_MeTfrase_Spb1_DUF3381"/>
</dbReference>
<comment type="similarity">
    <text evidence="8">Belongs to the class I-like SAM-binding methyltransferase superfamily. RNA methyltransferase RlmE family. SPB1 subfamily.</text>
</comment>
<dbReference type="FunCoup" id="A7APJ4">
    <property type="interactions" value="324"/>
</dbReference>
<evidence type="ECO:0000259" key="11">
    <source>
        <dbReference type="Pfam" id="PF07780"/>
    </source>
</evidence>
<dbReference type="GO" id="GO:0000466">
    <property type="term" value="P:maturation of 5.8S rRNA from tricistronic rRNA transcript (SSU-rRNA, 5.8S rRNA, LSU-rRNA)"/>
    <property type="evidence" value="ECO:0007669"/>
    <property type="project" value="TreeGrafter"/>
</dbReference>
<keyword evidence="2 8" id="KW-0690">Ribosome biogenesis</keyword>
<dbReference type="PANTHER" id="PTHR10920:SF13">
    <property type="entry name" value="PRE-RRNA 2'-O-RIBOSE RNA METHYLTRANSFERASE FTSJ3"/>
    <property type="match status" value="1"/>
</dbReference>
<feature type="compositionally biased region" description="Basic residues" evidence="9">
    <location>
        <begin position="814"/>
        <end position="824"/>
    </location>
</feature>
<reference evidence="13 14" key="1">
    <citation type="journal article" date="2007" name="PLoS Pathog.">
        <title>Genome sequence of Babesia bovis and comparative analysis of apicomplexan hemoprotozoa.</title>
        <authorList>
            <person name="Brayton K.A."/>
            <person name="Lau A.O.T."/>
            <person name="Herndon D.R."/>
            <person name="Hannick L."/>
            <person name="Kappmeyer L.S."/>
            <person name="Berens S.J."/>
            <person name="Bidwell S.L."/>
            <person name="Brown W.C."/>
            <person name="Crabtree J."/>
            <person name="Fadrosh D."/>
            <person name="Feldblum T."/>
            <person name="Forberger H.A."/>
            <person name="Haas B.J."/>
            <person name="Howell J.M."/>
            <person name="Khouri H."/>
            <person name="Koo H."/>
            <person name="Mann D.J."/>
            <person name="Norimine J."/>
            <person name="Paulsen I.T."/>
            <person name="Radune D."/>
            <person name="Ren Q."/>
            <person name="Smith R.K. Jr."/>
            <person name="Suarez C.E."/>
            <person name="White O."/>
            <person name="Wortman J.R."/>
            <person name="Knowles D.P. Jr."/>
            <person name="McElwain T.F."/>
            <person name="Nene V.M."/>
        </authorList>
    </citation>
    <scope>NUCLEOTIDE SEQUENCE [LARGE SCALE GENOMIC DNA]</scope>
    <source>
        <strain evidence="13">T2Bo</strain>
    </source>
</reference>
<proteinExistence type="inferred from homology"/>
<dbReference type="HAMAP" id="MF_01547">
    <property type="entry name" value="RNA_methyltr_E"/>
    <property type="match status" value="1"/>
</dbReference>
<feature type="domain" description="DUF3381" evidence="12">
    <location>
        <begin position="244"/>
        <end position="401"/>
    </location>
</feature>
<dbReference type="InterPro" id="IPR002877">
    <property type="entry name" value="RNA_MeTrfase_FtsJ_dom"/>
</dbReference>
<dbReference type="RefSeq" id="XP_001612046.1">
    <property type="nucleotide sequence ID" value="XM_001611996.1"/>
</dbReference>
<feature type="domain" description="Ribosomal RNA methyltransferase SPB1-like C-terminal" evidence="11">
    <location>
        <begin position="612"/>
        <end position="818"/>
    </location>
</feature>
<dbReference type="InterPro" id="IPR029063">
    <property type="entry name" value="SAM-dependent_MTases_sf"/>
</dbReference>
<dbReference type="STRING" id="5865.A7APJ4"/>
<feature type="compositionally biased region" description="Acidic residues" evidence="9">
    <location>
        <begin position="540"/>
        <end position="554"/>
    </location>
</feature>
<organism evidence="13 14">
    <name type="scientific">Babesia bovis</name>
    <dbReference type="NCBI Taxonomy" id="5865"/>
    <lineage>
        <taxon>Eukaryota</taxon>
        <taxon>Sar</taxon>
        <taxon>Alveolata</taxon>
        <taxon>Apicomplexa</taxon>
        <taxon>Aconoidasida</taxon>
        <taxon>Piroplasmida</taxon>
        <taxon>Babesiidae</taxon>
        <taxon>Babesia</taxon>
    </lineage>
</organism>
<evidence type="ECO:0000259" key="10">
    <source>
        <dbReference type="Pfam" id="PF01728"/>
    </source>
</evidence>
<dbReference type="EMBL" id="AAXT01000001">
    <property type="protein sequence ID" value="EDO08478.1"/>
    <property type="molecule type" value="Genomic_DNA"/>
</dbReference>
<reference evidence="14" key="3">
    <citation type="journal article" date="2021" name="Int. J. Parasitol.">
        <title>Comparative analysis of gene expression between Babesia bovis blood stages and kinetes allowed by improved genome annotation.</title>
        <authorList>
            <person name="Ueti M.W."/>
            <person name="Johnson W.C."/>
            <person name="Kappmeyer L.S."/>
            <person name="Herndon D.R."/>
            <person name="Mousel M.R."/>
            <person name="Reif K.E."/>
            <person name="Taus N.S."/>
            <person name="Ifeonu O.O."/>
            <person name="Silva J.C."/>
            <person name="Suarez C.E."/>
            <person name="Brayton K.A."/>
        </authorList>
    </citation>
    <scope>NUCLEOTIDE SEQUENCE [LARGE SCALE GENOMIC DNA]</scope>
</reference>
<feature type="region of interest" description="Disordered" evidence="9">
    <location>
        <begin position="534"/>
        <end position="578"/>
    </location>
</feature>
<accession>A7APJ4</accession>
<dbReference type="GO" id="GO:0005730">
    <property type="term" value="C:nucleolus"/>
    <property type="evidence" value="ECO:0007669"/>
    <property type="project" value="UniProtKB-SubCell"/>
</dbReference>
<feature type="region of interest" description="Disordered" evidence="9">
    <location>
        <begin position="591"/>
        <end position="614"/>
    </location>
</feature>
<name>A7APJ4_BABBO</name>
<feature type="region of interest" description="Disordered" evidence="9">
    <location>
        <begin position="781"/>
        <end position="800"/>
    </location>
</feature>
<dbReference type="GO" id="GO:0008650">
    <property type="term" value="F:rRNA (uridine-2'-O-)-methyltransferase activity"/>
    <property type="evidence" value="ECO:0007669"/>
    <property type="project" value="TreeGrafter"/>
</dbReference>
<comment type="subcellular location">
    <subcellularLocation>
        <location evidence="1 8">Nucleus</location>
        <location evidence="1 8">Nucleolus</location>
    </subcellularLocation>
</comment>
<evidence type="ECO:0000256" key="5">
    <source>
        <dbReference type="ARBA" id="ARBA00022679"/>
    </source>
</evidence>
<feature type="binding site" evidence="8">
    <location>
        <position position="56"/>
    </location>
    <ligand>
        <name>S-adenosyl-L-methionine</name>
        <dbReference type="ChEBI" id="CHEBI:59789"/>
    </ligand>
</feature>
<dbReference type="GeneID" id="5480301"/>
<comment type="catalytic activity">
    <reaction evidence="8">
        <text>a ribonucleotide in rRNA + S-adenosyl-L-methionine = a 2'-O-methylribonucleotide in rRNA + S-adenosyl-L-homocysteine + H(+)</text>
        <dbReference type="Rhea" id="RHEA:48628"/>
        <dbReference type="Rhea" id="RHEA-COMP:12164"/>
        <dbReference type="Rhea" id="RHEA-COMP:12165"/>
        <dbReference type="ChEBI" id="CHEBI:15378"/>
        <dbReference type="ChEBI" id="CHEBI:57856"/>
        <dbReference type="ChEBI" id="CHEBI:59789"/>
        <dbReference type="ChEBI" id="CHEBI:90675"/>
        <dbReference type="ChEBI" id="CHEBI:90676"/>
    </reaction>
</comment>
<dbReference type="EC" id="2.1.1.-" evidence="8"/>
<dbReference type="eggNOG" id="KOG1098">
    <property type="taxonomic scope" value="Eukaryota"/>
</dbReference>
<keyword evidence="4 8" id="KW-0489">Methyltransferase</keyword>
<evidence type="ECO:0000256" key="3">
    <source>
        <dbReference type="ARBA" id="ARBA00022552"/>
    </source>
</evidence>
<dbReference type="CDD" id="cd02440">
    <property type="entry name" value="AdoMet_MTases"/>
    <property type="match status" value="1"/>
</dbReference>